<dbReference type="Gene3D" id="2.60.40.3110">
    <property type="match status" value="1"/>
</dbReference>
<feature type="domain" description="PapC-like C-terminal" evidence="1">
    <location>
        <begin position="572"/>
        <end position="632"/>
    </location>
</feature>
<evidence type="ECO:0000313" key="2">
    <source>
        <dbReference type="EMBL" id="MFH6568894.1"/>
    </source>
</evidence>
<organism evidence="2 3">
    <name type="scientific">Pseudomonas kulmbachensis</name>
    <dbReference type="NCBI Taxonomy" id="3043408"/>
    <lineage>
        <taxon>Bacteria</taxon>
        <taxon>Pseudomonadati</taxon>
        <taxon>Pseudomonadota</taxon>
        <taxon>Gammaproteobacteria</taxon>
        <taxon>Pseudomonadales</taxon>
        <taxon>Pseudomonadaceae</taxon>
        <taxon>Pseudomonas</taxon>
    </lineage>
</organism>
<dbReference type="Gene3D" id="2.60.40.2070">
    <property type="match status" value="1"/>
</dbReference>
<proteinExistence type="predicted"/>
<dbReference type="InterPro" id="IPR000015">
    <property type="entry name" value="Fimb_usher"/>
</dbReference>
<dbReference type="Pfam" id="PF13953">
    <property type="entry name" value="PapC_C"/>
    <property type="match status" value="1"/>
</dbReference>
<dbReference type="Proteomes" id="UP001609821">
    <property type="component" value="Unassembled WGS sequence"/>
</dbReference>
<protein>
    <submittedName>
        <fullName evidence="2">Fimbria/pilus outer membrane usher protein</fullName>
    </submittedName>
</protein>
<keyword evidence="3" id="KW-1185">Reference proteome</keyword>
<dbReference type="RefSeq" id="WP_395247660.1">
    <property type="nucleotide sequence ID" value="NZ_JBINXA010000002.1"/>
</dbReference>
<reference evidence="2 3" key="1">
    <citation type="submission" date="2024-10" db="EMBL/GenBank/DDBJ databases">
        <title>Aeromonas and Pseudomonas from the Cagarras Archipelago, Rio de Janeiro, Brazil.</title>
        <authorList>
            <person name="Canellas A.L.B."/>
            <person name="Laport M.S."/>
        </authorList>
    </citation>
    <scope>NUCLEOTIDE SEQUENCE [LARGE SCALE GENOMIC DNA]</scope>
    <source>
        <strain evidence="2 3">CPF-4</strain>
    </source>
</reference>
<dbReference type="Pfam" id="PF00577">
    <property type="entry name" value="Usher"/>
    <property type="match status" value="1"/>
</dbReference>
<evidence type="ECO:0000313" key="3">
    <source>
        <dbReference type="Proteomes" id="UP001609821"/>
    </source>
</evidence>
<evidence type="ECO:0000259" key="1">
    <source>
        <dbReference type="Pfam" id="PF13953"/>
    </source>
</evidence>
<accession>A0ABW7M6V2</accession>
<dbReference type="InterPro" id="IPR042186">
    <property type="entry name" value="FimD_plug_dom"/>
</dbReference>
<comment type="caution">
    <text evidence="2">The sequence shown here is derived from an EMBL/GenBank/DDBJ whole genome shotgun (WGS) entry which is preliminary data.</text>
</comment>
<dbReference type="InterPro" id="IPR043142">
    <property type="entry name" value="PapC-like_C_sf"/>
</dbReference>
<sequence>MNYQFSGSQNNNQYSRDTGYNLYLNGGVNLGSWRLRSSASYQKDGTWERSSSYAQRDLPGTIGTLTVGESVTPGDMFQSVPFRGVQLATDVDMLPDSMQGYAPIIHGIAQTQARVEIRQHGYSIYSTFVPPGPFEIRDLNTASGSGDLEVVIIEADGTERRFIQPYATLGNLLRAGTWRYSVTAGQYHQQNADFEQPTFTQASVAYGFANDYTLSLAGLLSASYRAYQVGVGKGLGSFGAVSLDVTQATTEMRHRTISGQSYGVRYGKAFATGTNIRFAGYRYSTPGYRDFSETVGQDQFLYGEQDDFRNVSRRSRLEANISQTFASSTSLYLNLNQQDYWNSSRQQRQLQFGVSTQVSRANVSLYASKSLSETYNDGLQVGLTASFPLGNQNASVSMDRNADGSNDQRLGLSGSTGRYSDLNYNLDMRRNERSANTTSGSVGYRAPWANVNAGLSSSSEYKTANVGISGSVMAHAGGIQLGQSMGETMALIEVKDTPNVGTNNAPGTFTNSKGYSLVPYVQPYRKNRISLDTTNLDANIDIESGVTTVVPRRGAVVMARFKASRTEKVLASVKLANGEFVPFGAAVVDNEGERINAIGQRGQVLLSVGDETLYHLSWGTAVNQQCAFEVDLASAYDDEGFKVIETVCRLKGS</sequence>
<gene>
    <name evidence="2" type="ORF">ACHMWK_23335</name>
</gene>
<name>A0ABW7M6V2_9PSED</name>
<dbReference type="InterPro" id="IPR025949">
    <property type="entry name" value="PapC-like_C"/>
</dbReference>
<dbReference type="Gene3D" id="2.60.40.2610">
    <property type="entry name" value="Outer membrane usher protein FimD, plug domain"/>
    <property type="match status" value="1"/>
</dbReference>
<dbReference type="PANTHER" id="PTHR30451:SF21">
    <property type="entry name" value="FIMBRIAL USHER DOMAIN-CONTAINING PROTEIN YDET-RELATED"/>
    <property type="match status" value="1"/>
</dbReference>
<dbReference type="EMBL" id="JBINXB010000057">
    <property type="protein sequence ID" value="MFH6568894.1"/>
    <property type="molecule type" value="Genomic_DNA"/>
</dbReference>
<dbReference type="PANTHER" id="PTHR30451">
    <property type="entry name" value="OUTER MEMBRANE USHER PROTEIN"/>
    <property type="match status" value="1"/>
</dbReference>